<evidence type="ECO:0000256" key="1">
    <source>
        <dbReference type="SAM" id="SignalP"/>
    </source>
</evidence>
<dbReference type="Proteomes" id="UP000403266">
    <property type="component" value="Unassembled WGS sequence"/>
</dbReference>
<feature type="chain" id="PRO_5030135422" evidence="1">
    <location>
        <begin position="23"/>
        <end position="168"/>
    </location>
</feature>
<feature type="signal peptide" evidence="1">
    <location>
        <begin position="1"/>
        <end position="22"/>
    </location>
</feature>
<name>A0A5N7MHL7_9HYPH</name>
<comment type="caution">
    <text evidence="2">The sequence shown here is derived from an EMBL/GenBank/DDBJ whole genome shotgun (WGS) entry which is preliminary data.</text>
</comment>
<dbReference type="RefSeq" id="WP_152712738.1">
    <property type="nucleotide sequence ID" value="NZ_VOSJ01000053.1"/>
</dbReference>
<organism evidence="2 3">
    <name type="scientific">Microvirga tunisiensis</name>
    <dbReference type="NCBI Taxonomy" id="2108360"/>
    <lineage>
        <taxon>Bacteria</taxon>
        <taxon>Pseudomonadati</taxon>
        <taxon>Pseudomonadota</taxon>
        <taxon>Alphaproteobacteria</taxon>
        <taxon>Hyphomicrobiales</taxon>
        <taxon>Methylobacteriaceae</taxon>
        <taxon>Microvirga</taxon>
    </lineage>
</organism>
<dbReference type="AlphaFoldDB" id="A0A5N7MHL7"/>
<gene>
    <name evidence="2" type="ORF">FS320_15440</name>
</gene>
<keyword evidence="1" id="KW-0732">Signal</keyword>
<dbReference type="OrthoDB" id="9912164at2"/>
<accession>A0A5N7MHL7</accession>
<dbReference type="EMBL" id="VOSK01000053">
    <property type="protein sequence ID" value="MPR26572.1"/>
    <property type="molecule type" value="Genomic_DNA"/>
</dbReference>
<sequence>MSVRLSAVALLTGLAFAAPVHAEVDLLNPEHFVDAHETETAALIAVDLAMLQGPASFTPSGVAQPVSVAEASTGNLVELRSGPAAPADLVSVTPSEKQEEASLAPEFFLGHTQDETFAWIAADLVPARELTTGTIANDSTGTAPLLADQPITQSLTDDALPFEEYLLP</sequence>
<reference evidence="2 3" key="1">
    <citation type="journal article" date="2019" name="Syst. Appl. Microbiol.">
        <title>Microvirga tunisiensis sp. nov., a root nodule symbiotic bacterium isolated from Lupinus micranthus and L. luteus grown in Northern Tunisia.</title>
        <authorList>
            <person name="Msaddak A."/>
            <person name="Rejili M."/>
            <person name="Duran D."/>
            <person name="Mars M."/>
            <person name="Palacios J.M."/>
            <person name="Ruiz-Argueso T."/>
            <person name="Rey L."/>
            <person name="Imperial J."/>
        </authorList>
    </citation>
    <scope>NUCLEOTIDE SEQUENCE [LARGE SCALE GENOMIC DNA]</scope>
    <source>
        <strain evidence="2 3">Lmie10</strain>
    </source>
</reference>
<protein>
    <submittedName>
        <fullName evidence="2">Uncharacterized protein</fullName>
    </submittedName>
</protein>
<proteinExistence type="predicted"/>
<evidence type="ECO:0000313" key="3">
    <source>
        <dbReference type="Proteomes" id="UP000403266"/>
    </source>
</evidence>
<evidence type="ECO:0000313" key="2">
    <source>
        <dbReference type="EMBL" id="MPR26572.1"/>
    </source>
</evidence>
<keyword evidence="3" id="KW-1185">Reference proteome</keyword>